<dbReference type="RefSeq" id="WP_067548775.1">
    <property type="nucleotide sequence ID" value="NZ_CP012836.1"/>
</dbReference>
<proteinExistence type="predicted"/>
<reference evidence="1 2" key="2">
    <citation type="journal article" date="2016" name="Genome Announc.">
        <title>Complete Genome Sequence of Algoriphagus sp. Strain M8-2, Isolated from a Brackish Lake.</title>
        <authorList>
            <person name="Muraguchi Y."/>
            <person name="Kushimoto K."/>
            <person name="Ohtsubo Y."/>
            <person name="Suzuki T."/>
            <person name="Dohra H."/>
            <person name="Kimbara K."/>
            <person name="Shintani M."/>
        </authorList>
    </citation>
    <scope>NUCLEOTIDE SEQUENCE [LARGE SCALE GENOMIC DNA]</scope>
    <source>
        <strain evidence="1 2">M8-2</strain>
    </source>
</reference>
<dbReference type="PATRIC" id="fig|1727163.4.peg.2855"/>
<accession>A0A142EQT7</accession>
<protein>
    <submittedName>
        <fullName evidence="1">Uncharacterized protein</fullName>
    </submittedName>
</protein>
<dbReference type="STRING" id="1727163.AO498_13675"/>
<gene>
    <name evidence="1" type="ORF">AO498_13675</name>
</gene>
<dbReference type="OrthoDB" id="5490598at2"/>
<evidence type="ECO:0000313" key="1">
    <source>
        <dbReference type="EMBL" id="AMQ57492.1"/>
    </source>
</evidence>
<keyword evidence="2" id="KW-1185">Reference proteome</keyword>
<evidence type="ECO:0000313" key="2">
    <source>
        <dbReference type="Proteomes" id="UP000073816"/>
    </source>
</evidence>
<name>A0A142EQT7_9BACT</name>
<dbReference type="AlphaFoldDB" id="A0A142EQT7"/>
<sequence length="118" mass="13874">MNKKELNVPGHRAIFTSNPLRSLDWLVDRWIDIRKEVPNAELHVFSGPTPYGNWGKSVSDRMQMAIQYAKDYSDFGIFLHDPVSKAELISEIQKSRVMLYRGDVAEIFFVFLWLRQWN</sequence>
<dbReference type="Proteomes" id="UP000073816">
    <property type="component" value="Chromosome"/>
</dbReference>
<organism evidence="1 2">
    <name type="scientific">Algoriphagus sanaruensis</name>
    <dbReference type="NCBI Taxonomy" id="1727163"/>
    <lineage>
        <taxon>Bacteria</taxon>
        <taxon>Pseudomonadati</taxon>
        <taxon>Bacteroidota</taxon>
        <taxon>Cytophagia</taxon>
        <taxon>Cytophagales</taxon>
        <taxon>Cyclobacteriaceae</taxon>
        <taxon>Algoriphagus</taxon>
    </lineage>
</organism>
<dbReference type="KEGG" id="alm:AO498_13675"/>
<dbReference type="EMBL" id="CP012836">
    <property type="protein sequence ID" value="AMQ57492.1"/>
    <property type="molecule type" value="Genomic_DNA"/>
</dbReference>
<reference evidence="2" key="1">
    <citation type="submission" date="2015-09" db="EMBL/GenBank/DDBJ databases">
        <title>Complete sequence of Algoriphagus sp. M8-2.</title>
        <authorList>
            <person name="Shintani M."/>
        </authorList>
    </citation>
    <scope>NUCLEOTIDE SEQUENCE [LARGE SCALE GENOMIC DNA]</scope>
    <source>
        <strain evidence="2">M8-2</strain>
    </source>
</reference>